<organism evidence="2">
    <name type="scientific">Gaeumannomyces tritici (strain R3-111a-1)</name>
    <name type="common">Wheat and barley take-all root rot fungus</name>
    <name type="synonym">Gaeumannomyces graminis var. tritici</name>
    <dbReference type="NCBI Taxonomy" id="644352"/>
    <lineage>
        <taxon>Eukaryota</taxon>
        <taxon>Fungi</taxon>
        <taxon>Dikarya</taxon>
        <taxon>Ascomycota</taxon>
        <taxon>Pezizomycotina</taxon>
        <taxon>Sordariomycetes</taxon>
        <taxon>Sordariomycetidae</taxon>
        <taxon>Magnaporthales</taxon>
        <taxon>Magnaporthaceae</taxon>
        <taxon>Gaeumannomyces</taxon>
    </lineage>
</organism>
<evidence type="ECO:0000313" key="2">
    <source>
        <dbReference type="EMBL" id="EJT72047.1"/>
    </source>
</evidence>
<reference evidence="3" key="5">
    <citation type="submission" date="2018-04" db="UniProtKB">
        <authorList>
            <consortium name="EnsemblFungi"/>
        </authorList>
    </citation>
    <scope>IDENTIFICATION</scope>
    <source>
        <strain evidence="3">R3-111a-1</strain>
    </source>
</reference>
<dbReference type="Proteomes" id="UP000006039">
    <property type="component" value="Unassembled WGS sequence"/>
</dbReference>
<feature type="signal peptide" evidence="1">
    <location>
        <begin position="1"/>
        <end position="16"/>
    </location>
</feature>
<keyword evidence="1" id="KW-0732">Signal</keyword>
<evidence type="ECO:0000313" key="4">
    <source>
        <dbReference type="Proteomes" id="UP000006039"/>
    </source>
</evidence>
<sequence length="162" mass="17374">MGGGVLWLCCSQTTQALSSVAQSPSTATANASSEVAAAPFFVARQIDGIPFDGARPMPMALAWLAGWLAGSEFRLRETLIPHPGGRDPLPHGRVRGTAAALSANQATGALSIDRAAVWRVRQWRKKVIWLEAEPGNMQAFEVPTAYERNTRQPPAWALPVDA</sequence>
<reference evidence="3" key="4">
    <citation type="journal article" date="2015" name="G3 (Bethesda)">
        <title>Genome sequences of three phytopathogenic species of the Magnaporthaceae family of fungi.</title>
        <authorList>
            <person name="Okagaki L.H."/>
            <person name="Nunes C.C."/>
            <person name="Sailsbery J."/>
            <person name="Clay B."/>
            <person name="Brown D."/>
            <person name="John T."/>
            <person name="Oh Y."/>
            <person name="Young N."/>
            <person name="Fitzgerald M."/>
            <person name="Haas B.J."/>
            <person name="Zeng Q."/>
            <person name="Young S."/>
            <person name="Adiconis X."/>
            <person name="Fan L."/>
            <person name="Levin J.Z."/>
            <person name="Mitchell T.K."/>
            <person name="Okubara P.A."/>
            <person name="Farman M.L."/>
            <person name="Kohn L.M."/>
            <person name="Birren B."/>
            <person name="Ma L.-J."/>
            <person name="Dean R.A."/>
        </authorList>
    </citation>
    <scope>NUCLEOTIDE SEQUENCE</scope>
    <source>
        <strain evidence="3">R3-111a-1</strain>
    </source>
</reference>
<protein>
    <submittedName>
        <fullName evidence="2 3">Uncharacterized protein</fullName>
    </submittedName>
</protein>
<name>J3PCS7_GAET3</name>
<dbReference type="GeneID" id="20351753"/>
<reference evidence="4" key="1">
    <citation type="submission" date="2010-07" db="EMBL/GenBank/DDBJ databases">
        <title>The genome sequence of Gaeumannomyces graminis var. tritici strain R3-111a-1.</title>
        <authorList>
            <consortium name="The Broad Institute Genome Sequencing Platform"/>
            <person name="Ma L.-J."/>
            <person name="Dead R."/>
            <person name="Young S."/>
            <person name="Zeng Q."/>
            <person name="Koehrsen M."/>
            <person name="Alvarado L."/>
            <person name="Berlin A."/>
            <person name="Chapman S.B."/>
            <person name="Chen Z."/>
            <person name="Freedman E."/>
            <person name="Gellesch M."/>
            <person name="Goldberg J."/>
            <person name="Griggs A."/>
            <person name="Gujja S."/>
            <person name="Heilman E.R."/>
            <person name="Heiman D."/>
            <person name="Hepburn T."/>
            <person name="Howarth C."/>
            <person name="Jen D."/>
            <person name="Larson L."/>
            <person name="Mehta T."/>
            <person name="Neiman D."/>
            <person name="Pearson M."/>
            <person name="Roberts A."/>
            <person name="Saif S."/>
            <person name="Shea T."/>
            <person name="Shenoy N."/>
            <person name="Sisk P."/>
            <person name="Stolte C."/>
            <person name="Sykes S."/>
            <person name="Walk T."/>
            <person name="White J."/>
            <person name="Yandava C."/>
            <person name="Haas B."/>
            <person name="Nusbaum C."/>
            <person name="Birren B."/>
        </authorList>
    </citation>
    <scope>NUCLEOTIDE SEQUENCE [LARGE SCALE GENOMIC DNA]</scope>
    <source>
        <strain evidence="4">R3-111a-1</strain>
    </source>
</reference>
<reference evidence="2" key="3">
    <citation type="submission" date="2010-09" db="EMBL/GenBank/DDBJ databases">
        <title>Annotation of Gaeumannomyces graminis var. tritici R3-111a-1.</title>
        <authorList>
            <consortium name="The Broad Institute Genome Sequencing Platform"/>
            <person name="Ma L.-J."/>
            <person name="Dead R."/>
            <person name="Young S.K."/>
            <person name="Zeng Q."/>
            <person name="Gargeya S."/>
            <person name="Fitzgerald M."/>
            <person name="Haas B."/>
            <person name="Abouelleil A."/>
            <person name="Alvarado L."/>
            <person name="Arachchi H.M."/>
            <person name="Berlin A."/>
            <person name="Brown A."/>
            <person name="Chapman S.B."/>
            <person name="Chen Z."/>
            <person name="Dunbar C."/>
            <person name="Freedman E."/>
            <person name="Gearin G."/>
            <person name="Gellesch M."/>
            <person name="Goldberg J."/>
            <person name="Griggs A."/>
            <person name="Gujja S."/>
            <person name="Heiman D."/>
            <person name="Howarth C."/>
            <person name="Larson L."/>
            <person name="Lui A."/>
            <person name="MacDonald P.J.P."/>
            <person name="Mehta T."/>
            <person name="Montmayeur A."/>
            <person name="Murphy C."/>
            <person name="Neiman D."/>
            <person name="Pearson M."/>
            <person name="Priest M."/>
            <person name="Roberts A."/>
            <person name="Saif S."/>
            <person name="Shea T."/>
            <person name="Shenoy N."/>
            <person name="Sisk P."/>
            <person name="Stolte C."/>
            <person name="Sykes S."/>
            <person name="Yandava C."/>
            <person name="Wortman J."/>
            <person name="Nusbaum C."/>
            <person name="Birren B."/>
        </authorList>
    </citation>
    <scope>NUCLEOTIDE SEQUENCE</scope>
    <source>
        <strain evidence="2">R3-111a-1</strain>
    </source>
</reference>
<dbReference type="HOGENOM" id="CLU_1635511_0_0_1"/>
<keyword evidence="4" id="KW-1185">Reference proteome</keyword>
<reference evidence="2" key="2">
    <citation type="submission" date="2010-07" db="EMBL/GenBank/DDBJ databases">
        <authorList>
            <consortium name="The Broad Institute Genome Sequencing Platform"/>
            <consortium name="Broad Institute Genome Sequencing Center for Infectious Disease"/>
            <person name="Ma L.-J."/>
            <person name="Dead R."/>
            <person name="Young S."/>
            <person name="Zeng Q."/>
            <person name="Koehrsen M."/>
            <person name="Alvarado L."/>
            <person name="Berlin A."/>
            <person name="Chapman S.B."/>
            <person name="Chen Z."/>
            <person name="Freedman E."/>
            <person name="Gellesch M."/>
            <person name="Goldberg J."/>
            <person name="Griggs A."/>
            <person name="Gujja S."/>
            <person name="Heilman E.R."/>
            <person name="Heiman D."/>
            <person name="Hepburn T."/>
            <person name="Howarth C."/>
            <person name="Jen D."/>
            <person name="Larson L."/>
            <person name="Mehta T."/>
            <person name="Neiman D."/>
            <person name="Pearson M."/>
            <person name="Roberts A."/>
            <person name="Saif S."/>
            <person name="Shea T."/>
            <person name="Shenoy N."/>
            <person name="Sisk P."/>
            <person name="Stolte C."/>
            <person name="Sykes S."/>
            <person name="Walk T."/>
            <person name="White J."/>
            <person name="Yandava C."/>
            <person name="Haas B."/>
            <person name="Nusbaum C."/>
            <person name="Birren B."/>
        </authorList>
    </citation>
    <scope>NUCLEOTIDE SEQUENCE</scope>
    <source>
        <strain evidence="2">R3-111a-1</strain>
    </source>
</reference>
<dbReference type="EnsemblFungi" id="EJT72047">
    <property type="protein sequence ID" value="EJT72047"/>
    <property type="gene ID" value="GGTG_11295"/>
</dbReference>
<feature type="chain" id="PRO_5015095205" evidence="1">
    <location>
        <begin position="17"/>
        <end position="162"/>
    </location>
</feature>
<evidence type="ECO:0000256" key="1">
    <source>
        <dbReference type="SAM" id="SignalP"/>
    </source>
</evidence>
<dbReference type="VEuPathDB" id="FungiDB:GGTG_11295"/>
<gene>
    <name evidence="3" type="primary">20351753</name>
    <name evidence="2" type="ORF">GGTG_11295</name>
</gene>
<dbReference type="RefSeq" id="XP_009227444.1">
    <property type="nucleotide sequence ID" value="XM_009229180.1"/>
</dbReference>
<accession>J3PCS7</accession>
<dbReference type="EMBL" id="GL385400">
    <property type="protein sequence ID" value="EJT72047.1"/>
    <property type="molecule type" value="Genomic_DNA"/>
</dbReference>
<proteinExistence type="predicted"/>
<dbReference type="AlphaFoldDB" id="J3PCS7"/>
<evidence type="ECO:0000313" key="3">
    <source>
        <dbReference type="EnsemblFungi" id="EJT72047"/>
    </source>
</evidence>